<dbReference type="SMART" id="SM00066">
    <property type="entry name" value="GAL4"/>
    <property type="match status" value="1"/>
</dbReference>
<dbReference type="GO" id="GO:0009267">
    <property type="term" value="P:cellular response to starvation"/>
    <property type="evidence" value="ECO:0007669"/>
    <property type="project" value="TreeGrafter"/>
</dbReference>
<dbReference type="InterPro" id="IPR036864">
    <property type="entry name" value="Zn2-C6_fun-type_DNA-bd_sf"/>
</dbReference>
<dbReference type="AlphaFoldDB" id="A0A1V6S540"/>
<evidence type="ECO:0000256" key="5">
    <source>
        <dbReference type="ARBA" id="ARBA00023163"/>
    </source>
</evidence>
<keyword evidence="2" id="KW-0862">Zinc</keyword>
<evidence type="ECO:0000256" key="6">
    <source>
        <dbReference type="ARBA" id="ARBA00023242"/>
    </source>
</evidence>
<evidence type="ECO:0000256" key="2">
    <source>
        <dbReference type="ARBA" id="ARBA00022833"/>
    </source>
</evidence>
<keyword evidence="10" id="KW-1185">Reference proteome</keyword>
<feature type="compositionally biased region" description="Basic and acidic residues" evidence="7">
    <location>
        <begin position="56"/>
        <end position="68"/>
    </location>
</feature>
<dbReference type="STRING" id="29845.A0A1V6S540"/>
<dbReference type="GO" id="GO:0000977">
    <property type="term" value="F:RNA polymerase II transcription regulatory region sequence-specific DNA binding"/>
    <property type="evidence" value="ECO:0007669"/>
    <property type="project" value="TreeGrafter"/>
</dbReference>
<evidence type="ECO:0000256" key="7">
    <source>
        <dbReference type="SAM" id="MobiDB-lite"/>
    </source>
</evidence>
<keyword evidence="1" id="KW-0479">Metal-binding</keyword>
<dbReference type="EMBL" id="MDYP01000007">
    <property type="protein sequence ID" value="OQE09177.1"/>
    <property type="molecule type" value="Genomic_DNA"/>
</dbReference>
<keyword evidence="3" id="KW-0805">Transcription regulation</keyword>
<evidence type="ECO:0000313" key="9">
    <source>
        <dbReference type="EMBL" id="OQE09177.1"/>
    </source>
</evidence>
<evidence type="ECO:0000313" key="10">
    <source>
        <dbReference type="Proteomes" id="UP000191518"/>
    </source>
</evidence>
<dbReference type="InterPro" id="IPR050335">
    <property type="entry name" value="ERT1_acuK_gluconeogen_tf"/>
</dbReference>
<dbReference type="SUPFAM" id="SSF57701">
    <property type="entry name" value="Zn2/Cys6 DNA-binding domain"/>
    <property type="match status" value="1"/>
</dbReference>
<reference evidence="10" key="1">
    <citation type="journal article" date="2017" name="Nat. Microbiol.">
        <title>Global analysis of biosynthetic gene clusters reveals vast potential of secondary metabolite production in Penicillium species.</title>
        <authorList>
            <person name="Nielsen J.C."/>
            <person name="Grijseels S."/>
            <person name="Prigent S."/>
            <person name="Ji B."/>
            <person name="Dainat J."/>
            <person name="Nielsen K.F."/>
            <person name="Frisvad J.C."/>
            <person name="Workman M."/>
            <person name="Nielsen J."/>
        </authorList>
    </citation>
    <scope>NUCLEOTIDE SEQUENCE [LARGE SCALE GENOMIC DNA]</scope>
    <source>
        <strain evidence="10">IBT 29486</strain>
    </source>
</reference>
<evidence type="ECO:0000256" key="4">
    <source>
        <dbReference type="ARBA" id="ARBA00023125"/>
    </source>
</evidence>
<dbReference type="PANTHER" id="PTHR47659:SF1">
    <property type="entry name" value="TRANSCRIPTION ACTIVATOR OF GLUCONEOGENESIS ERT1"/>
    <property type="match status" value="1"/>
</dbReference>
<dbReference type="PANTHER" id="PTHR47659">
    <property type="entry name" value="ZN(II)2CYS6 TRANSCRIPTION FACTOR (EUROFUNG)-RELATED"/>
    <property type="match status" value="1"/>
</dbReference>
<organism evidence="9 10">
    <name type="scientific">Penicillium vulpinum</name>
    <dbReference type="NCBI Taxonomy" id="29845"/>
    <lineage>
        <taxon>Eukaryota</taxon>
        <taxon>Fungi</taxon>
        <taxon>Dikarya</taxon>
        <taxon>Ascomycota</taxon>
        <taxon>Pezizomycotina</taxon>
        <taxon>Eurotiomycetes</taxon>
        <taxon>Eurotiomycetidae</taxon>
        <taxon>Eurotiales</taxon>
        <taxon>Aspergillaceae</taxon>
        <taxon>Penicillium</taxon>
    </lineage>
</organism>
<feature type="compositionally biased region" description="Polar residues" evidence="7">
    <location>
        <begin position="80"/>
        <end position="89"/>
    </location>
</feature>
<keyword evidence="4" id="KW-0238">DNA-binding</keyword>
<keyword evidence="5" id="KW-0804">Transcription</keyword>
<sequence>MAGLNMITYTEFEISRPRKKARRSCLYCQKAHKTCGNERPCGQCTKRKRPGQCVDGNRKPPKYLEEERRKKKAATDSYRGVTSLQRQDQQENIPNTISHDSKVTEQEPFYEGQMRDHRRDSLEEVFDELIDPNFFYKGNENFIPLFSHAGCSPSSVTSSSESEDSELGTSYNVPQSDFEASLVKQHNYATDEPYAGFAISSGWSSTFFPDGIEEQPHGW</sequence>
<dbReference type="GO" id="GO:0005634">
    <property type="term" value="C:nucleus"/>
    <property type="evidence" value="ECO:0007669"/>
    <property type="project" value="TreeGrafter"/>
</dbReference>
<dbReference type="GO" id="GO:0008270">
    <property type="term" value="F:zinc ion binding"/>
    <property type="evidence" value="ECO:0007669"/>
    <property type="project" value="InterPro"/>
</dbReference>
<dbReference type="Proteomes" id="UP000191518">
    <property type="component" value="Unassembled WGS sequence"/>
</dbReference>
<dbReference type="OrthoDB" id="2538135at2759"/>
<dbReference type="InterPro" id="IPR001138">
    <property type="entry name" value="Zn2Cys6_DnaBD"/>
</dbReference>
<dbReference type="CDD" id="cd00067">
    <property type="entry name" value="GAL4"/>
    <property type="match status" value="1"/>
</dbReference>
<protein>
    <recommendedName>
        <fullName evidence="8">Zn(2)-C6 fungal-type domain-containing protein</fullName>
    </recommendedName>
</protein>
<feature type="region of interest" description="Disordered" evidence="7">
    <location>
        <begin position="153"/>
        <end position="172"/>
    </location>
</feature>
<keyword evidence="6" id="KW-0539">Nucleus</keyword>
<dbReference type="GO" id="GO:0000981">
    <property type="term" value="F:DNA-binding transcription factor activity, RNA polymerase II-specific"/>
    <property type="evidence" value="ECO:0007669"/>
    <property type="project" value="InterPro"/>
</dbReference>
<gene>
    <name evidence="9" type="ORF">PENVUL_c007G07229</name>
</gene>
<evidence type="ECO:0000259" key="8">
    <source>
        <dbReference type="SMART" id="SM00066"/>
    </source>
</evidence>
<feature type="region of interest" description="Disordered" evidence="7">
    <location>
        <begin position="46"/>
        <end position="89"/>
    </location>
</feature>
<comment type="caution">
    <text evidence="9">The sequence shown here is derived from an EMBL/GenBank/DDBJ whole genome shotgun (WGS) entry which is preliminary data.</text>
</comment>
<evidence type="ECO:0000256" key="3">
    <source>
        <dbReference type="ARBA" id="ARBA00023015"/>
    </source>
</evidence>
<name>A0A1V6S540_9EURO</name>
<proteinExistence type="predicted"/>
<evidence type="ECO:0000256" key="1">
    <source>
        <dbReference type="ARBA" id="ARBA00022723"/>
    </source>
</evidence>
<accession>A0A1V6S540</accession>
<feature type="domain" description="Zn(2)-C6 fungal-type" evidence="8">
    <location>
        <begin position="19"/>
        <end position="64"/>
    </location>
</feature>